<keyword evidence="4" id="KW-1185">Reference proteome</keyword>
<evidence type="ECO:0000256" key="2">
    <source>
        <dbReference type="SAM" id="SignalP"/>
    </source>
</evidence>
<reference evidence="3 4" key="1">
    <citation type="submission" date="2024-01" db="EMBL/GenBank/DDBJ databases">
        <title>The genomes of 5 underutilized Papilionoideae crops provide insights into root nodulation and disease resistanc.</title>
        <authorList>
            <person name="Yuan L."/>
        </authorList>
    </citation>
    <scope>NUCLEOTIDE SEQUENCE [LARGE SCALE GENOMIC DNA]</scope>
    <source>
        <strain evidence="3">ZHUSHIDOU_FW_LH</strain>
        <tissue evidence="3">Leaf</tissue>
    </source>
</reference>
<gene>
    <name evidence="3" type="ORF">RIF29_36213</name>
</gene>
<name>A0AAN9EB25_CROPI</name>
<feature type="transmembrane region" description="Helical" evidence="1">
    <location>
        <begin position="48"/>
        <end position="67"/>
    </location>
</feature>
<dbReference type="Proteomes" id="UP001372338">
    <property type="component" value="Unassembled WGS sequence"/>
</dbReference>
<feature type="chain" id="PRO_5042897081" description="Transmembrane protein" evidence="2">
    <location>
        <begin position="25"/>
        <end position="68"/>
    </location>
</feature>
<evidence type="ECO:0000313" key="4">
    <source>
        <dbReference type="Proteomes" id="UP001372338"/>
    </source>
</evidence>
<proteinExistence type="predicted"/>
<accession>A0AAN9EB25</accession>
<evidence type="ECO:0008006" key="5">
    <source>
        <dbReference type="Google" id="ProtNLM"/>
    </source>
</evidence>
<keyword evidence="2" id="KW-0732">Signal</keyword>
<protein>
    <recommendedName>
        <fullName evidence="5">Transmembrane protein</fullName>
    </recommendedName>
</protein>
<organism evidence="3 4">
    <name type="scientific">Crotalaria pallida</name>
    <name type="common">Smooth rattlebox</name>
    <name type="synonym">Crotalaria striata</name>
    <dbReference type="NCBI Taxonomy" id="3830"/>
    <lineage>
        <taxon>Eukaryota</taxon>
        <taxon>Viridiplantae</taxon>
        <taxon>Streptophyta</taxon>
        <taxon>Embryophyta</taxon>
        <taxon>Tracheophyta</taxon>
        <taxon>Spermatophyta</taxon>
        <taxon>Magnoliopsida</taxon>
        <taxon>eudicotyledons</taxon>
        <taxon>Gunneridae</taxon>
        <taxon>Pentapetalae</taxon>
        <taxon>rosids</taxon>
        <taxon>fabids</taxon>
        <taxon>Fabales</taxon>
        <taxon>Fabaceae</taxon>
        <taxon>Papilionoideae</taxon>
        <taxon>50 kb inversion clade</taxon>
        <taxon>genistoids sensu lato</taxon>
        <taxon>core genistoids</taxon>
        <taxon>Crotalarieae</taxon>
        <taxon>Crotalaria</taxon>
    </lineage>
</organism>
<keyword evidence="1" id="KW-0472">Membrane</keyword>
<keyword evidence="1" id="KW-1133">Transmembrane helix</keyword>
<dbReference type="AlphaFoldDB" id="A0AAN9EB25"/>
<evidence type="ECO:0000313" key="3">
    <source>
        <dbReference type="EMBL" id="KAK7252345.1"/>
    </source>
</evidence>
<keyword evidence="1" id="KW-0812">Transmembrane</keyword>
<dbReference type="EMBL" id="JAYWIO010000007">
    <property type="protein sequence ID" value="KAK7252345.1"/>
    <property type="molecule type" value="Genomic_DNA"/>
</dbReference>
<comment type="caution">
    <text evidence="3">The sequence shown here is derived from an EMBL/GenBank/DDBJ whole genome shotgun (WGS) entry which is preliminary data.</text>
</comment>
<sequence>MASRVKFTMFTAFFIVLVVVVADAHEGHDHNHLAPSPAEGSSNYASSLNYDAVVGGVLTLLLTFLIVR</sequence>
<feature type="signal peptide" evidence="2">
    <location>
        <begin position="1"/>
        <end position="24"/>
    </location>
</feature>
<evidence type="ECO:0000256" key="1">
    <source>
        <dbReference type="SAM" id="Phobius"/>
    </source>
</evidence>